<dbReference type="PROSITE" id="PS00860">
    <property type="entry name" value="GTP_CYCLOHYDROL_1_2"/>
    <property type="match status" value="1"/>
</dbReference>
<reference evidence="10 11" key="1">
    <citation type="submission" date="2012-04" db="EMBL/GenBank/DDBJ databases">
        <title>The Genome Sequence of Bartonella koehlerae C-29.</title>
        <authorList>
            <consortium name="The Broad Institute Genome Sequencing Platform"/>
            <consortium name="The Broad Institute Genome Sequencing Center for Infectious Disease"/>
            <person name="Feldgarden M."/>
            <person name="Kirby J."/>
            <person name="Kosoy M."/>
            <person name="Birtles R."/>
            <person name="Probert W.S."/>
            <person name="Chiaraviglio L."/>
            <person name="Walker B."/>
            <person name="Young S.K."/>
            <person name="Zeng Q."/>
            <person name="Gargeya S."/>
            <person name="Fitzgerald M."/>
            <person name="Haas B."/>
            <person name="Abouelleil A."/>
            <person name="Alvarado L."/>
            <person name="Arachchi H.M."/>
            <person name="Berlin A.M."/>
            <person name="Chapman S.B."/>
            <person name="Goldberg J."/>
            <person name="Griggs A."/>
            <person name="Gujja S."/>
            <person name="Hansen M."/>
            <person name="Howarth C."/>
            <person name="Imamovic A."/>
            <person name="Larimer J."/>
            <person name="McCowen C."/>
            <person name="Montmayeur A."/>
            <person name="Murphy C."/>
            <person name="Neiman D."/>
            <person name="Pearson M."/>
            <person name="Priest M."/>
            <person name="Roberts A."/>
            <person name="Saif S."/>
            <person name="Shea T."/>
            <person name="Sisk P."/>
            <person name="Sykes S."/>
            <person name="Wortman J."/>
            <person name="Nusbaum C."/>
            <person name="Birren B."/>
        </authorList>
    </citation>
    <scope>NUCLEOTIDE SEQUENCE [LARGE SCALE GENOMIC DNA]</scope>
    <source>
        <strain evidence="10 11">C-29</strain>
    </source>
</reference>
<organism evidence="10 11">
    <name type="scientific">Bartonella koehlerae C-29</name>
    <dbReference type="NCBI Taxonomy" id="1134510"/>
    <lineage>
        <taxon>Bacteria</taxon>
        <taxon>Pseudomonadati</taxon>
        <taxon>Pseudomonadota</taxon>
        <taxon>Alphaproteobacteria</taxon>
        <taxon>Hyphomicrobiales</taxon>
        <taxon>Bartonellaceae</taxon>
        <taxon>Bartonella</taxon>
    </lineage>
</organism>
<comment type="caution">
    <text evidence="10">The sequence shown here is derived from an EMBL/GenBank/DDBJ whole genome shotgun (WGS) entry which is preliminary data.</text>
</comment>
<evidence type="ECO:0000313" key="11">
    <source>
        <dbReference type="Proteomes" id="UP000027015"/>
    </source>
</evidence>
<sequence>MHNIKVGTKNLFLSGRKRPPFEEVEAAIRTFLLWIGENPNREGLLETPERVAKTYRDLFTGYDESVEEILGTIFEEVSGYNQPVIVKDISFYSHCEHHMIPIVGKAHIAYLPDTKVVGLSKIARVVNVFSRRLQTQEAMTAQIANALETHLRPRGVAVLIEAEHMCMAMRGVQKQGAKTITTSFHGSYEKDQVAQAHFMMMVRRSS</sequence>
<dbReference type="Pfam" id="PF01227">
    <property type="entry name" value="GTP_cyclohydroI"/>
    <property type="match status" value="1"/>
</dbReference>
<dbReference type="GO" id="GO:0006729">
    <property type="term" value="P:tetrahydrobiopterin biosynthetic process"/>
    <property type="evidence" value="ECO:0007669"/>
    <property type="project" value="TreeGrafter"/>
</dbReference>
<dbReference type="STRING" id="1134510.O9A_00916"/>
<dbReference type="FunFam" id="3.30.1130.10:FF:000001">
    <property type="entry name" value="GTP cyclohydrolase 1"/>
    <property type="match status" value="1"/>
</dbReference>
<dbReference type="RefSeq" id="WP_034459217.1">
    <property type="nucleotide sequence ID" value="NZ_CADEAH010000007.1"/>
</dbReference>
<evidence type="ECO:0000256" key="8">
    <source>
        <dbReference type="HAMAP-Rule" id="MF_00223"/>
    </source>
</evidence>
<evidence type="ECO:0000259" key="9">
    <source>
        <dbReference type="Pfam" id="PF01227"/>
    </source>
</evidence>
<dbReference type="PATRIC" id="fig|1134510.3.peg.1047"/>
<dbReference type="SUPFAM" id="SSF55620">
    <property type="entry name" value="Tetrahydrobiopterin biosynthesis enzymes-like"/>
    <property type="match status" value="1"/>
</dbReference>
<dbReference type="InterPro" id="IPR018234">
    <property type="entry name" value="GTP_CycHdrlase_I_CS"/>
</dbReference>
<dbReference type="eggNOG" id="COG0302">
    <property type="taxonomic scope" value="Bacteria"/>
</dbReference>
<dbReference type="OrthoDB" id="9801207at2"/>
<dbReference type="UniPathway" id="UPA00848">
    <property type="reaction ID" value="UER00151"/>
</dbReference>
<comment type="pathway">
    <text evidence="2 8">Cofactor biosynthesis; 7,8-dihydroneopterin triphosphate biosynthesis; 7,8-dihydroneopterin triphosphate from GTP: step 1/1.</text>
</comment>
<feature type="binding site" evidence="8">
    <location>
        <position position="98"/>
    </location>
    <ligand>
        <name>Zn(2+)</name>
        <dbReference type="ChEBI" id="CHEBI:29105"/>
    </ligand>
</feature>
<dbReference type="GO" id="GO:0008270">
    <property type="term" value="F:zinc ion binding"/>
    <property type="evidence" value="ECO:0007669"/>
    <property type="project" value="UniProtKB-UniRule"/>
</dbReference>
<comment type="subunit">
    <text evidence="8">Homopolymer.</text>
</comment>
<dbReference type="InterPro" id="IPR020602">
    <property type="entry name" value="GTP_CycHdrlase_I_dom"/>
</dbReference>
<dbReference type="HOGENOM" id="CLU_049768_3_1_5"/>
<dbReference type="Gene3D" id="1.10.286.10">
    <property type="match status" value="1"/>
</dbReference>
<dbReference type="FunFam" id="1.10.286.10:FF:000001">
    <property type="entry name" value="GTP cyclohydrolase 1"/>
    <property type="match status" value="1"/>
</dbReference>
<protein>
    <recommendedName>
        <fullName evidence="8">GTP cyclohydrolase 1</fullName>
        <ecNumber evidence="8">3.5.4.16</ecNumber>
    </recommendedName>
    <alternativeName>
        <fullName evidence="8">GTP cyclohydrolase I</fullName>
        <shortName evidence="8">GTP-CH-I</shortName>
    </alternativeName>
</protein>
<dbReference type="AlphaFoldDB" id="A0A067W862"/>
<keyword evidence="8" id="KW-0547">Nucleotide-binding</keyword>
<gene>
    <name evidence="8" type="primary">folE</name>
    <name evidence="10" type="ORF">O9A_00916</name>
</gene>
<dbReference type="Proteomes" id="UP000027015">
    <property type="component" value="Unassembled WGS sequence"/>
</dbReference>
<accession>A0A067W862</accession>
<dbReference type="HAMAP" id="MF_00223">
    <property type="entry name" value="FolE"/>
    <property type="match status" value="1"/>
</dbReference>
<keyword evidence="7 8" id="KW-0342">GTP-binding</keyword>
<evidence type="ECO:0000256" key="3">
    <source>
        <dbReference type="ARBA" id="ARBA00008085"/>
    </source>
</evidence>
<evidence type="ECO:0000256" key="5">
    <source>
        <dbReference type="ARBA" id="ARBA00022563"/>
    </source>
</evidence>
<keyword evidence="6 8" id="KW-0378">Hydrolase</keyword>
<feature type="domain" description="GTP cyclohydrolase I" evidence="9">
    <location>
        <begin position="25"/>
        <end position="202"/>
    </location>
</feature>
<name>A0A067W862_9HYPH</name>
<evidence type="ECO:0000256" key="6">
    <source>
        <dbReference type="ARBA" id="ARBA00022801"/>
    </source>
</evidence>
<dbReference type="InterPro" id="IPR043134">
    <property type="entry name" value="GTP-CH-I_N"/>
</dbReference>
<dbReference type="InterPro" id="IPR001474">
    <property type="entry name" value="GTP_CycHdrlase_I"/>
</dbReference>
<evidence type="ECO:0000256" key="4">
    <source>
        <dbReference type="ARBA" id="ARBA00011857"/>
    </source>
</evidence>
<feature type="binding site" evidence="8">
    <location>
        <position position="166"/>
    </location>
    <ligand>
        <name>Zn(2+)</name>
        <dbReference type="ChEBI" id="CHEBI:29105"/>
    </ligand>
</feature>
<evidence type="ECO:0000256" key="7">
    <source>
        <dbReference type="ARBA" id="ARBA00023134"/>
    </source>
</evidence>
<evidence type="ECO:0000256" key="2">
    <source>
        <dbReference type="ARBA" id="ARBA00005080"/>
    </source>
</evidence>
<comment type="subunit">
    <text evidence="4">Toroid-shaped homodecamer, composed of two pentamers of five dimers.</text>
</comment>
<keyword evidence="11" id="KW-1185">Reference proteome</keyword>
<dbReference type="EMBL" id="AHPL01000008">
    <property type="protein sequence ID" value="KEC55036.1"/>
    <property type="molecule type" value="Genomic_DNA"/>
</dbReference>
<keyword evidence="8" id="KW-0862">Zinc</keyword>
<dbReference type="GO" id="GO:0005525">
    <property type="term" value="F:GTP binding"/>
    <property type="evidence" value="ECO:0007669"/>
    <property type="project" value="UniProtKB-KW"/>
</dbReference>
<dbReference type="GO" id="GO:0005737">
    <property type="term" value="C:cytoplasm"/>
    <property type="evidence" value="ECO:0007669"/>
    <property type="project" value="TreeGrafter"/>
</dbReference>
<evidence type="ECO:0000313" key="10">
    <source>
        <dbReference type="EMBL" id="KEC55036.1"/>
    </source>
</evidence>
<dbReference type="NCBIfam" id="NF006825">
    <property type="entry name" value="PRK09347.1-2"/>
    <property type="match status" value="1"/>
</dbReference>
<dbReference type="PROSITE" id="PS00859">
    <property type="entry name" value="GTP_CYCLOHYDROL_1_1"/>
    <property type="match status" value="1"/>
</dbReference>
<dbReference type="NCBIfam" id="NF006826">
    <property type="entry name" value="PRK09347.1-3"/>
    <property type="match status" value="1"/>
</dbReference>
<dbReference type="GO" id="GO:0003934">
    <property type="term" value="F:GTP cyclohydrolase I activity"/>
    <property type="evidence" value="ECO:0007669"/>
    <property type="project" value="UniProtKB-UniRule"/>
</dbReference>
<dbReference type="PANTHER" id="PTHR11109:SF7">
    <property type="entry name" value="GTP CYCLOHYDROLASE 1"/>
    <property type="match status" value="1"/>
</dbReference>
<proteinExistence type="inferred from homology"/>
<keyword evidence="8" id="KW-0479">Metal-binding</keyword>
<dbReference type="Gene3D" id="3.30.1130.10">
    <property type="match status" value="1"/>
</dbReference>
<feature type="binding site" evidence="8">
    <location>
        <position position="95"/>
    </location>
    <ligand>
        <name>Zn(2+)</name>
        <dbReference type="ChEBI" id="CHEBI:29105"/>
    </ligand>
</feature>
<dbReference type="GO" id="GO:0046654">
    <property type="term" value="P:tetrahydrofolate biosynthetic process"/>
    <property type="evidence" value="ECO:0007669"/>
    <property type="project" value="UniProtKB-UniRule"/>
</dbReference>
<dbReference type="InterPro" id="IPR043133">
    <property type="entry name" value="GTP-CH-I_C/QueF"/>
</dbReference>
<keyword evidence="5 8" id="KW-0554">One-carbon metabolism</keyword>
<dbReference type="EC" id="3.5.4.16" evidence="8"/>
<evidence type="ECO:0000256" key="1">
    <source>
        <dbReference type="ARBA" id="ARBA00001052"/>
    </source>
</evidence>
<comment type="similarity">
    <text evidence="3 8">Belongs to the GTP cyclohydrolase I family.</text>
</comment>
<dbReference type="PANTHER" id="PTHR11109">
    <property type="entry name" value="GTP CYCLOHYDROLASE I"/>
    <property type="match status" value="1"/>
</dbReference>
<comment type="catalytic activity">
    <reaction evidence="1 8">
        <text>GTP + H2O = 7,8-dihydroneopterin 3'-triphosphate + formate + H(+)</text>
        <dbReference type="Rhea" id="RHEA:17473"/>
        <dbReference type="ChEBI" id="CHEBI:15377"/>
        <dbReference type="ChEBI" id="CHEBI:15378"/>
        <dbReference type="ChEBI" id="CHEBI:15740"/>
        <dbReference type="ChEBI" id="CHEBI:37565"/>
        <dbReference type="ChEBI" id="CHEBI:58462"/>
        <dbReference type="EC" id="3.5.4.16"/>
    </reaction>
</comment>
<dbReference type="GO" id="GO:0006730">
    <property type="term" value="P:one-carbon metabolic process"/>
    <property type="evidence" value="ECO:0007669"/>
    <property type="project" value="UniProtKB-UniRule"/>
</dbReference>
<dbReference type="NCBIfam" id="TIGR00063">
    <property type="entry name" value="folE"/>
    <property type="match status" value="1"/>
</dbReference>